<evidence type="ECO:0000259" key="13">
    <source>
        <dbReference type="Pfam" id="PF00291"/>
    </source>
</evidence>
<dbReference type="GO" id="GO:0006535">
    <property type="term" value="P:cysteine biosynthetic process from serine"/>
    <property type="evidence" value="ECO:0007669"/>
    <property type="project" value="UniProtKB-UniRule"/>
</dbReference>
<dbReference type="CDD" id="cd01561">
    <property type="entry name" value="CBS_like"/>
    <property type="match status" value="1"/>
</dbReference>
<dbReference type="InterPro" id="IPR001216">
    <property type="entry name" value="P-phosphate_BS"/>
</dbReference>
<dbReference type="PATRIC" id="fig|1543721.4.peg.2828"/>
<dbReference type="EC" id="2.5.1.47" evidence="4 12"/>
<feature type="binding site" evidence="10">
    <location>
        <begin position="175"/>
        <end position="179"/>
    </location>
    <ligand>
        <name>pyridoxal 5'-phosphate</name>
        <dbReference type="ChEBI" id="CHEBI:597326"/>
    </ligand>
</feature>
<protein>
    <recommendedName>
        <fullName evidence="4 12">Cysteine synthase</fullName>
        <ecNumber evidence="4 12">2.5.1.47</ecNumber>
    </recommendedName>
</protein>
<evidence type="ECO:0000256" key="10">
    <source>
        <dbReference type="PIRSR" id="PIRSR605856-50"/>
    </source>
</evidence>
<evidence type="ECO:0000256" key="12">
    <source>
        <dbReference type="RuleBase" id="RU003985"/>
    </source>
</evidence>
<dbReference type="InterPro" id="IPR005859">
    <property type="entry name" value="CysK"/>
</dbReference>
<feature type="modified residue" description="N6-(pyridoxal phosphate)lysine" evidence="11">
    <location>
        <position position="43"/>
    </location>
</feature>
<comment type="similarity">
    <text evidence="3 12">Belongs to the cysteine synthase/cystathionine beta-synthase family.</text>
</comment>
<comment type="cofactor">
    <cofactor evidence="1 10 12">
        <name>pyridoxal 5'-phosphate</name>
        <dbReference type="ChEBI" id="CHEBI:597326"/>
    </cofactor>
</comment>
<evidence type="ECO:0000256" key="7">
    <source>
        <dbReference type="ARBA" id="ARBA00022898"/>
    </source>
</evidence>
<dbReference type="FunFam" id="3.40.50.1100:FF:000006">
    <property type="entry name" value="Cysteine synthase"/>
    <property type="match status" value="1"/>
</dbReference>
<dbReference type="UniPathway" id="UPA00136">
    <property type="reaction ID" value="UER00200"/>
</dbReference>
<dbReference type="Gene3D" id="3.40.50.1100">
    <property type="match status" value="2"/>
</dbReference>
<evidence type="ECO:0000256" key="9">
    <source>
        <dbReference type="ARBA" id="ARBA00047931"/>
    </source>
</evidence>
<dbReference type="SUPFAM" id="SSF53686">
    <property type="entry name" value="Tryptophan synthase beta subunit-like PLP-dependent enzymes"/>
    <property type="match status" value="1"/>
</dbReference>
<dbReference type="AlphaFoldDB" id="A0A0F7K220"/>
<keyword evidence="15" id="KW-1185">Reference proteome</keyword>
<keyword evidence="7 10" id="KW-0663">Pyridoxal phosphate</keyword>
<name>A0A0F7K220_9GAMM</name>
<evidence type="ECO:0000256" key="4">
    <source>
        <dbReference type="ARBA" id="ARBA00012681"/>
    </source>
</evidence>
<dbReference type="Pfam" id="PF00291">
    <property type="entry name" value="PALP"/>
    <property type="match status" value="1"/>
</dbReference>
<dbReference type="OrthoDB" id="9805733at2"/>
<sequence length="303" mass="32833">MKYDNILQTIGNTPVVRLNSFTDTLAAELWVKLESFNPAGSVKDRPALNMIECAERRGDLKPGDTIIEPTSGNTGIGLAMIAAQKGYPSVFVMAEDMSEERKTILRAFGGKLVLTPAEQGTKGAIEEARRLAAKNGWFFVGQHFNADNPEAHRGTADEIWADFGNQLDAIVCTTGTGGTISGIGKYMRQHNPDIEIIATEPADSPILSQGIARKHKIMGTAPGFIPDILNTKIYNRIYPITTEEAYQTTRNLARQAGIFAGISSGAAVAGMLKAAREEAFRGKVLLAMLPDTGERYLSTDLWS</sequence>
<dbReference type="InterPro" id="IPR001926">
    <property type="entry name" value="TrpB-like_PALP"/>
</dbReference>
<accession>A0A0F7K220</accession>
<evidence type="ECO:0000256" key="8">
    <source>
        <dbReference type="ARBA" id="ARBA00023192"/>
    </source>
</evidence>
<keyword evidence="5 12" id="KW-0028">Amino-acid biosynthesis</keyword>
<evidence type="ECO:0000256" key="3">
    <source>
        <dbReference type="ARBA" id="ARBA00007103"/>
    </source>
</evidence>
<feature type="binding site" evidence="10">
    <location>
        <position position="263"/>
    </location>
    <ligand>
        <name>pyridoxal 5'-phosphate</name>
        <dbReference type="ChEBI" id="CHEBI:597326"/>
    </ligand>
</feature>
<evidence type="ECO:0000313" key="15">
    <source>
        <dbReference type="Proteomes" id="UP000034410"/>
    </source>
</evidence>
<dbReference type="GO" id="GO:0004124">
    <property type="term" value="F:cysteine synthase activity"/>
    <property type="evidence" value="ECO:0007669"/>
    <property type="project" value="UniProtKB-UniRule"/>
</dbReference>
<evidence type="ECO:0000313" key="14">
    <source>
        <dbReference type="EMBL" id="AKH21235.1"/>
    </source>
</evidence>
<dbReference type="NCBIfam" id="TIGR01136">
    <property type="entry name" value="cysKM"/>
    <property type="match status" value="1"/>
</dbReference>
<evidence type="ECO:0000256" key="11">
    <source>
        <dbReference type="PIRSR" id="PIRSR605856-51"/>
    </source>
</evidence>
<feature type="binding site" evidence="10">
    <location>
        <position position="73"/>
    </location>
    <ligand>
        <name>pyridoxal 5'-phosphate</name>
        <dbReference type="ChEBI" id="CHEBI:597326"/>
    </ligand>
</feature>
<feature type="domain" description="Tryptophan synthase beta chain-like PALP" evidence="13">
    <location>
        <begin position="6"/>
        <end position="290"/>
    </location>
</feature>
<gene>
    <name evidence="14" type="ORF">AAY24_13655</name>
</gene>
<dbReference type="Proteomes" id="UP000034410">
    <property type="component" value="Chromosome"/>
</dbReference>
<dbReference type="NCBIfam" id="TIGR01139">
    <property type="entry name" value="cysK"/>
    <property type="match status" value="1"/>
</dbReference>
<dbReference type="EMBL" id="CP011412">
    <property type="protein sequence ID" value="AKH21235.1"/>
    <property type="molecule type" value="Genomic_DNA"/>
</dbReference>
<proteinExistence type="inferred from homology"/>
<keyword evidence="8 12" id="KW-0198">Cysteine biosynthesis</keyword>
<dbReference type="RefSeq" id="WP_046860164.1">
    <property type="nucleotide sequence ID" value="NZ_CP011412.1"/>
</dbReference>
<evidence type="ECO:0000256" key="2">
    <source>
        <dbReference type="ARBA" id="ARBA00004962"/>
    </source>
</evidence>
<comment type="pathway">
    <text evidence="2">Amino-acid biosynthesis; L-cysteine biosynthesis; L-cysteine from L-serine: step 2/2.</text>
</comment>
<organism evidence="14 15">
    <name type="scientific">Sedimenticola thiotaurini</name>
    <dbReference type="NCBI Taxonomy" id="1543721"/>
    <lineage>
        <taxon>Bacteria</taxon>
        <taxon>Pseudomonadati</taxon>
        <taxon>Pseudomonadota</taxon>
        <taxon>Gammaproteobacteria</taxon>
        <taxon>Chromatiales</taxon>
        <taxon>Sedimenticolaceae</taxon>
        <taxon>Sedimenticola</taxon>
    </lineage>
</organism>
<dbReference type="InterPro" id="IPR050214">
    <property type="entry name" value="Cys_Synth/Cystath_Beta-Synth"/>
</dbReference>
<reference evidence="14 15" key="1">
    <citation type="journal article" date="2015" name="Genome Announc.">
        <title>Complete Genome Sequence of Sedimenticola thiotaurini Strain SIP-G1, a Polyphosphate- and Polyhydroxyalkanoate-Accumulating Sulfur-Oxidizing Gammaproteobacterium Isolated from Salt Marsh Sediments.</title>
        <authorList>
            <person name="Flood B.E."/>
            <person name="Jones D.S."/>
            <person name="Bailey J.V."/>
        </authorList>
    </citation>
    <scope>NUCLEOTIDE SEQUENCE [LARGE SCALE GENOMIC DNA]</scope>
    <source>
        <strain evidence="14 15">SIP-G1</strain>
    </source>
</reference>
<evidence type="ECO:0000256" key="6">
    <source>
        <dbReference type="ARBA" id="ARBA00022679"/>
    </source>
</evidence>
<dbReference type="KEGG" id="seds:AAY24_13655"/>
<dbReference type="PANTHER" id="PTHR10314">
    <property type="entry name" value="CYSTATHIONINE BETA-SYNTHASE"/>
    <property type="match status" value="1"/>
</dbReference>
<evidence type="ECO:0000256" key="1">
    <source>
        <dbReference type="ARBA" id="ARBA00001933"/>
    </source>
</evidence>
<dbReference type="InterPro" id="IPR036052">
    <property type="entry name" value="TrpB-like_PALP_sf"/>
</dbReference>
<dbReference type="InterPro" id="IPR005856">
    <property type="entry name" value="Cys_synth"/>
</dbReference>
<dbReference type="PROSITE" id="PS00901">
    <property type="entry name" value="CYS_SYNTHASE"/>
    <property type="match status" value="1"/>
</dbReference>
<keyword evidence="6 12" id="KW-0808">Transferase</keyword>
<comment type="catalytic activity">
    <reaction evidence="9 12">
        <text>O-acetyl-L-serine + hydrogen sulfide = L-cysteine + acetate</text>
        <dbReference type="Rhea" id="RHEA:14829"/>
        <dbReference type="ChEBI" id="CHEBI:29919"/>
        <dbReference type="ChEBI" id="CHEBI:30089"/>
        <dbReference type="ChEBI" id="CHEBI:35235"/>
        <dbReference type="ChEBI" id="CHEBI:58340"/>
        <dbReference type="EC" id="2.5.1.47"/>
    </reaction>
</comment>
<evidence type="ECO:0000256" key="5">
    <source>
        <dbReference type="ARBA" id="ARBA00022605"/>
    </source>
</evidence>